<dbReference type="RefSeq" id="WP_035314873.1">
    <property type="nucleotide sequence ID" value="NZ_AODH01000032.1"/>
</dbReference>
<proteinExistence type="predicted"/>
<feature type="transmembrane region" description="Helical" evidence="1">
    <location>
        <begin position="317"/>
        <end position="337"/>
    </location>
</feature>
<dbReference type="EMBL" id="AODH01000032">
    <property type="protein sequence ID" value="EUJ38994.1"/>
    <property type="molecule type" value="Genomic_DNA"/>
</dbReference>
<feature type="transmembrane region" description="Helical" evidence="1">
    <location>
        <begin position="249"/>
        <end position="267"/>
    </location>
</feature>
<feature type="transmembrane region" description="Helical" evidence="1">
    <location>
        <begin position="12"/>
        <end position="30"/>
    </location>
</feature>
<comment type="caution">
    <text evidence="2">The sequence shown here is derived from an EMBL/GenBank/DDBJ whole genome shotgun (WGS) entry which is preliminary data.</text>
</comment>
<reference evidence="2 3" key="1">
    <citation type="submission" date="2012-12" db="EMBL/GenBank/DDBJ databases">
        <title>Novel taxa of Listeriaceae from agricultural environments in the United States.</title>
        <authorList>
            <person name="den Bakker H.C."/>
            <person name="Allred A."/>
            <person name="Warchocki S."/>
            <person name="Wright E.M."/>
            <person name="Burrell A."/>
            <person name="Nightingale K.K."/>
            <person name="Kephart D."/>
            <person name="Wiedmann M."/>
        </authorList>
    </citation>
    <scope>NUCLEOTIDE SEQUENCE [LARGE SCALE GENOMIC DNA]</scope>
    <source>
        <strain evidence="2 3">FSL F6-1037</strain>
    </source>
</reference>
<dbReference type="OrthoDB" id="2366198at2"/>
<accession>W7CHY5</accession>
<organism evidence="2 3">
    <name type="scientific">Brochothrix campestris FSL F6-1037</name>
    <dbReference type="NCBI Taxonomy" id="1265861"/>
    <lineage>
        <taxon>Bacteria</taxon>
        <taxon>Bacillati</taxon>
        <taxon>Bacillota</taxon>
        <taxon>Bacilli</taxon>
        <taxon>Bacillales</taxon>
        <taxon>Listeriaceae</taxon>
        <taxon>Brochothrix</taxon>
    </lineage>
</organism>
<dbReference type="InterPro" id="IPR053046">
    <property type="entry name" value="ABC-5_transporter"/>
</dbReference>
<evidence type="ECO:0000313" key="2">
    <source>
        <dbReference type="EMBL" id="EUJ38994.1"/>
    </source>
</evidence>
<sequence>MKTGLLWKEWRQHAWVLITLFILVVGFGQLNTYNTIADHQKNLRYFESSAFKAEQKKSPVDERMSEADIINNLTVYDDALGLSFLVAFIFCVFIGLKTTAFEKNKGADYIAQAMPYSRTTIIAHKLIWPTLTIFVSLFLYRGLSYWQLSTQIDAVFITAFKEYCLQSLTMLLLMLLCYTISLMIGTLVGDALVASLVTIAILYSASLLFYYNLVHIIQAFLSFTTNKTMEQIQNTTFQSTLFGFSHWDMIILMLLIIMFASLAIVFYSKASLENNGLFLMLPKMRFPVILIGALYTAICLARIDYEERITAANLLGYGLNAGLIILISGFIGWLCFYKLKKLRRL</sequence>
<keyword evidence="3" id="KW-1185">Reference proteome</keyword>
<evidence type="ECO:0000256" key="1">
    <source>
        <dbReference type="SAM" id="Phobius"/>
    </source>
</evidence>
<keyword evidence="1" id="KW-1133">Transmembrane helix</keyword>
<feature type="transmembrane region" description="Helical" evidence="1">
    <location>
        <begin position="126"/>
        <end position="143"/>
    </location>
</feature>
<feature type="transmembrane region" description="Helical" evidence="1">
    <location>
        <begin position="191"/>
        <end position="211"/>
    </location>
</feature>
<dbReference type="Proteomes" id="UP000019243">
    <property type="component" value="Unassembled WGS sequence"/>
</dbReference>
<dbReference type="PANTHER" id="PTHR39177">
    <property type="entry name" value="ABC TRANSPORTER PERMEASE YTRC-RELATED"/>
    <property type="match status" value="1"/>
</dbReference>
<dbReference type="AlphaFoldDB" id="W7CHY5"/>
<keyword evidence="1" id="KW-0812">Transmembrane</keyword>
<evidence type="ECO:0000313" key="3">
    <source>
        <dbReference type="Proteomes" id="UP000019243"/>
    </source>
</evidence>
<feature type="transmembrane region" description="Helical" evidence="1">
    <location>
        <begin position="79"/>
        <end position="96"/>
    </location>
</feature>
<dbReference type="STRING" id="1265861.BCAMP_08295"/>
<protein>
    <recommendedName>
        <fullName evidence="4">ABC transporter permease</fullName>
    </recommendedName>
</protein>
<name>W7CHY5_9LIST</name>
<gene>
    <name evidence="2" type="ORF">BCAMP_08295</name>
</gene>
<keyword evidence="1" id="KW-0472">Membrane</keyword>
<evidence type="ECO:0008006" key="4">
    <source>
        <dbReference type="Google" id="ProtNLM"/>
    </source>
</evidence>
<feature type="transmembrane region" description="Helical" evidence="1">
    <location>
        <begin position="163"/>
        <end position="184"/>
    </location>
</feature>
<dbReference type="PANTHER" id="PTHR39177:SF1">
    <property type="entry name" value="ABC TRANSPORTER PERMEASE YTRC-RELATED"/>
    <property type="match status" value="1"/>
</dbReference>
<feature type="transmembrane region" description="Helical" evidence="1">
    <location>
        <begin position="288"/>
        <end position="305"/>
    </location>
</feature>